<organism evidence="2 3">
    <name type="scientific">Armillaria borealis</name>
    <dbReference type="NCBI Taxonomy" id="47425"/>
    <lineage>
        <taxon>Eukaryota</taxon>
        <taxon>Fungi</taxon>
        <taxon>Dikarya</taxon>
        <taxon>Basidiomycota</taxon>
        <taxon>Agaricomycotina</taxon>
        <taxon>Agaricomycetes</taxon>
        <taxon>Agaricomycetidae</taxon>
        <taxon>Agaricales</taxon>
        <taxon>Marasmiineae</taxon>
        <taxon>Physalacriaceae</taxon>
        <taxon>Armillaria</taxon>
    </lineage>
</organism>
<name>A0AA39IXG3_9AGAR</name>
<dbReference type="EMBL" id="JAUEPT010000112">
    <property type="protein sequence ID" value="KAK0431516.1"/>
    <property type="molecule type" value="Genomic_DNA"/>
</dbReference>
<keyword evidence="3" id="KW-1185">Reference proteome</keyword>
<dbReference type="AlphaFoldDB" id="A0AA39IXG3"/>
<proteinExistence type="predicted"/>
<reference evidence="2" key="1">
    <citation type="submission" date="2023-06" db="EMBL/GenBank/DDBJ databases">
        <authorList>
            <consortium name="Lawrence Berkeley National Laboratory"/>
            <person name="Ahrendt S."/>
            <person name="Sahu N."/>
            <person name="Indic B."/>
            <person name="Wong-Bajracharya J."/>
            <person name="Merenyi Z."/>
            <person name="Ke H.-M."/>
            <person name="Monk M."/>
            <person name="Kocsube S."/>
            <person name="Drula E."/>
            <person name="Lipzen A."/>
            <person name="Balint B."/>
            <person name="Henrissat B."/>
            <person name="Andreopoulos B."/>
            <person name="Martin F.M."/>
            <person name="Harder C.B."/>
            <person name="Rigling D."/>
            <person name="Ford K.L."/>
            <person name="Foster G.D."/>
            <person name="Pangilinan J."/>
            <person name="Papanicolaou A."/>
            <person name="Barry K."/>
            <person name="LaButti K."/>
            <person name="Viragh M."/>
            <person name="Koriabine M."/>
            <person name="Yan M."/>
            <person name="Riley R."/>
            <person name="Champramary S."/>
            <person name="Plett K.L."/>
            <person name="Tsai I.J."/>
            <person name="Slot J."/>
            <person name="Sipos G."/>
            <person name="Plett J."/>
            <person name="Nagy L.G."/>
            <person name="Grigoriev I.V."/>
        </authorList>
    </citation>
    <scope>NUCLEOTIDE SEQUENCE</scope>
    <source>
        <strain evidence="2">FPL87.14</strain>
    </source>
</reference>
<feature type="region of interest" description="Disordered" evidence="1">
    <location>
        <begin position="216"/>
        <end position="242"/>
    </location>
</feature>
<evidence type="ECO:0000256" key="1">
    <source>
        <dbReference type="SAM" id="MobiDB-lite"/>
    </source>
</evidence>
<accession>A0AA39IXG3</accession>
<evidence type="ECO:0000313" key="2">
    <source>
        <dbReference type="EMBL" id="KAK0431516.1"/>
    </source>
</evidence>
<evidence type="ECO:0000313" key="3">
    <source>
        <dbReference type="Proteomes" id="UP001175226"/>
    </source>
</evidence>
<gene>
    <name evidence="2" type="ORF">EV421DRAFT_1853303</name>
</gene>
<protein>
    <submittedName>
        <fullName evidence="2">Uncharacterized protein</fullName>
    </submittedName>
</protein>
<dbReference type="Proteomes" id="UP001175226">
    <property type="component" value="Unassembled WGS sequence"/>
</dbReference>
<feature type="compositionally biased region" description="Acidic residues" evidence="1">
    <location>
        <begin position="219"/>
        <end position="242"/>
    </location>
</feature>
<comment type="caution">
    <text evidence="2">The sequence shown here is derived from an EMBL/GenBank/DDBJ whole genome shotgun (WGS) entry which is preliminary data.</text>
</comment>
<sequence>MHSALTPQNILDSLTTSSGSFLVLSSSLQSSSSPLKYATSVISPMKQKYNDILSQQLWTELEASLQKALRESDERNMLQKGAMIGMQVAAVLQNIYVSQSQLQLQSAEEKGTKKRGGIMGDGMPKMMTGDDFFNVVTAHEKAAEEAKKKKACHALLWNKKAMAMRNNKKHECFHQAVLAWQNAKKNGHSTHKNKPKLADFGEIEKPFPKYIQAELEALSTDDEDSKEEEEEEEISVDDGESD</sequence>